<dbReference type="AlphaFoldDB" id="A0A849AAZ9"/>
<keyword evidence="7" id="KW-0059">Arsenical resistance</keyword>
<keyword evidence="13" id="KW-1185">Reference proteome</keyword>
<evidence type="ECO:0000256" key="1">
    <source>
        <dbReference type="ARBA" id="ARBA00004651"/>
    </source>
</evidence>
<dbReference type="InterPro" id="IPR000802">
    <property type="entry name" value="Arsenical_pump_ArsB"/>
</dbReference>
<protein>
    <submittedName>
        <fullName evidence="12">Arsenic transporter</fullName>
    </submittedName>
</protein>
<comment type="caution">
    <text evidence="12">The sequence shown here is derived from an EMBL/GenBank/DDBJ whole genome shotgun (WGS) entry which is preliminary data.</text>
</comment>
<feature type="transmembrane region" description="Helical" evidence="10">
    <location>
        <begin position="300"/>
        <end position="319"/>
    </location>
</feature>
<feature type="transmembrane region" description="Helical" evidence="10">
    <location>
        <begin position="198"/>
        <end position="215"/>
    </location>
</feature>
<keyword evidence="8 10" id="KW-1133">Transmembrane helix</keyword>
<feature type="transmembrane region" description="Helical" evidence="10">
    <location>
        <begin position="227"/>
        <end position="248"/>
    </location>
</feature>
<dbReference type="InterPro" id="IPR004680">
    <property type="entry name" value="Cit_transptr-like_dom"/>
</dbReference>
<gene>
    <name evidence="12" type="ORF">HKD39_14090</name>
</gene>
<comment type="subcellular location">
    <subcellularLocation>
        <location evidence="1">Cell membrane</location>
        <topology evidence="1">Multi-pass membrane protein</topology>
    </subcellularLocation>
</comment>
<evidence type="ECO:0000256" key="5">
    <source>
        <dbReference type="ARBA" id="ARBA00022475"/>
    </source>
</evidence>
<accession>A0A849AAZ9</accession>
<evidence type="ECO:0000256" key="7">
    <source>
        <dbReference type="ARBA" id="ARBA00022849"/>
    </source>
</evidence>
<feature type="transmembrane region" description="Helical" evidence="10">
    <location>
        <begin position="12"/>
        <end position="38"/>
    </location>
</feature>
<evidence type="ECO:0000313" key="12">
    <source>
        <dbReference type="EMBL" id="NNG36823.1"/>
    </source>
</evidence>
<dbReference type="GO" id="GO:0015105">
    <property type="term" value="F:arsenite transmembrane transporter activity"/>
    <property type="evidence" value="ECO:0007669"/>
    <property type="project" value="InterPro"/>
</dbReference>
<evidence type="ECO:0000259" key="11">
    <source>
        <dbReference type="Pfam" id="PF03600"/>
    </source>
</evidence>
<evidence type="ECO:0000313" key="13">
    <source>
        <dbReference type="Proteomes" id="UP000562984"/>
    </source>
</evidence>
<evidence type="ECO:0000256" key="8">
    <source>
        <dbReference type="ARBA" id="ARBA00022989"/>
    </source>
</evidence>
<feature type="domain" description="Citrate transporter-like" evidence="11">
    <location>
        <begin position="11"/>
        <end position="317"/>
    </location>
</feature>
<dbReference type="PANTHER" id="PTHR43302">
    <property type="entry name" value="TRANSPORTER ARSB-RELATED"/>
    <property type="match status" value="1"/>
</dbReference>
<keyword evidence="5" id="KW-1003">Cell membrane</keyword>
<keyword evidence="6 10" id="KW-0812">Transmembrane</keyword>
<dbReference type="GO" id="GO:0046685">
    <property type="term" value="P:response to arsenic-containing substance"/>
    <property type="evidence" value="ECO:0007669"/>
    <property type="project" value="UniProtKB-KW"/>
</dbReference>
<reference evidence="12 13" key="1">
    <citation type="submission" date="2020-05" db="EMBL/GenBank/DDBJ databases">
        <title>Nakamurella sp. DB0629 isolated from air conditioner.</title>
        <authorList>
            <person name="Kim D.H."/>
            <person name="Kim D.-U."/>
        </authorList>
    </citation>
    <scope>NUCLEOTIDE SEQUENCE [LARGE SCALE GENOMIC DNA]</scope>
    <source>
        <strain evidence="12 13">DB0629</strain>
    </source>
</reference>
<dbReference type="PRINTS" id="PR00758">
    <property type="entry name" value="ARSENICPUMP"/>
</dbReference>
<comment type="similarity">
    <text evidence="3">Belongs to the CitM (TC 2.A.11) transporter family.</text>
</comment>
<organism evidence="12 13">
    <name type="scientific">Nakamurella aerolata</name>
    <dbReference type="NCBI Taxonomy" id="1656892"/>
    <lineage>
        <taxon>Bacteria</taxon>
        <taxon>Bacillati</taxon>
        <taxon>Actinomycetota</taxon>
        <taxon>Actinomycetes</taxon>
        <taxon>Nakamurellales</taxon>
        <taxon>Nakamurellaceae</taxon>
        <taxon>Nakamurella</taxon>
    </lineage>
</organism>
<keyword evidence="9 10" id="KW-0472">Membrane</keyword>
<feature type="transmembrane region" description="Helical" evidence="10">
    <location>
        <begin position="339"/>
        <end position="357"/>
    </location>
</feature>
<dbReference type="PANTHER" id="PTHR43302:SF5">
    <property type="entry name" value="TRANSPORTER ARSB-RELATED"/>
    <property type="match status" value="1"/>
</dbReference>
<feature type="transmembrane region" description="Helical" evidence="10">
    <location>
        <begin position="268"/>
        <end position="288"/>
    </location>
</feature>
<dbReference type="Pfam" id="PF03600">
    <property type="entry name" value="CitMHS"/>
    <property type="match status" value="1"/>
</dbReference>
<name>A0A849AAZ9_9ACTN</name>
<evidence type="ECO:0000256" key="2">
    <source>
        <dbReference type="ARBA" id="ARBA00006433"/>
    </source>
</evidence>
<dbReference type="EMBL" id="JABEND010000008">
    <property type="protein sequence ID" value="NNG36823.1"/>
    <property type="molecule type" value="Genomic_DNA"/>
</dbReference>
<dbReference type="GO" id="GO:0005886">
    <property type="term" value="C:plasma membrane"/>
    <property type="evidence" value="ECO:0007669"/>
    <property type="project" value="UniProtKB-SubCell"/>
</dbReference>
<proteinExistence type="inferred from homology"/>
<comment type="similarity">
    <text evidence="2">Belongs to the ArsB family.</text>
</comment>
<evidence type="ECO:0000256" key="4">
    <source>
        <dbReference type="ARBA" id="ARBA00022448"/>
    </source>
</evidence>
<evidence type="ECO:0000256" key="10">
    <source>
        <dbReference type="SAM" id="Phobius"/>
    </source>
</evidence>
<evidence type="ECO:0000256" key="9">
    <source>
        <dbReference type="ARBA" id="ARBA00023136"/>
    </source>
</evidence>
<feature type="transmembrane region" description="Helical" evidence="10">
    <location>
        <begin position="135"/>
        <end position="154"/>
    </location>
</feature>
<evidence type="ECO:0000256" key="3">
    <source>
        <dbReference type="ARBA" id="ARBA00009843"/>
    </source>
</evidence>
<keyword evidence="4" id="KW-0813">Transport</keyword>
<evidence type="ECO:0000256" key="6">
    <source>
        <dbReference type="ARBA" id="ARBA00022692"/>
    </source>
</evidence>
<feature type="transmembrane region" description="Helical" evidence="10">
    <location>
        <begin position="50"/>
        <end position="69"/>
    </location>
</feature>
<dbReference type="Proteomes" id="UP000562984">
    <property type="component" value="Unassembled WGS sequence"/>
</dbReference>
<sequence>MSSVTALLEQALPVLIFLVSITVVAEIAELAGVFALAGHWAARAAGGRTVLLWLLVVVLATGCTIVLSLDTTAVLLTPVVIAVARRTGVDPVPLAMTTLWLANTASLLLPVSNLSNLLALHHFSQFGGHRSYLSVAWRPALAAIVVTVLLLALLHHRRLRGRYSPAPEEPCADRPLRAMVAVVCVLLGPVFVVGVMPAVAATGAALLLLALLAVRDRQALRRIRVPWRMVLAIAALFAVVRWLGGLFLDRWLAAAVGSGNGVLDHLRIAGIGGGGANLINNLPAYLALEPAAADSPERLLALLVGVNVGPLVVLWASLATLLWRDRCVRLGVRIPLTTLAWQGALLAGLAVPVAALVI</sequence>